<dbReference type="Pfam" id="PF14905">
    <property type="entry name" value="OMP_b-brl_3"/>
    <property type="match status" value="1"/>
</dbReference>
<dbReference type="Pfam" id="PF07715">
    <property type="entry name" value="Plug"/>
    <property type="match status" value="1"/>
</dbReference>
<proteinExistence type="inferred from homology"/>
<evidence type="ECO:0000256" key="6">
    <source>
        <dbReference type="ARBA" id="ARBA00023136"/>
    </source>
</evidence>
<dbReference type="InterPro" id="IPR008969">
    <property type="entry name" value="CarboxyPept-like_regulatory"/>
</dbReference>
<name>A0A2A4G2H5_9FLAO</name>
<comment type="caution">
    <text evidence="11">The sequence shown here is derived from an EMBL/GenBank/DDBJ whole genome shotgun (WGS) entry which is preliminary data.</text>
</comment>
<dbReference type="SUPFAM" id="SSF49464">
    <property type="entry name" value="Carboxypeptidase regulatory domain-like"/>
    <property type="match status" value="1"/>
</dbReference>
<reference evidence="11 12" key="1">
    <citation type="submission" date="2017-04" db="EMBL/GenBank/DDBJ databases">
        <title>A new member of the family Flavobacteriaceae isolated from ascidians.</title>
        <authorList>
            <person name="Chen L."/>
        </authorList>
    </citation>
    <scope>NUCLEOTIDE SEQUENCE [LARGE SCALE GENOMIC DNA]</scope>
    <source>
        <strain evidence="11 12">HQA918</strain>
    </source>
</reference>
<keyword evidence="6 8" id="KW-0472">Membrane</keyword>
<organism evidence="11 12">
    <name type="scientific">Sediminicola luteus</name>
    <dbReference type="NCBI Taxonomy" id="319238"/>
    <lineage>
        <taxon>Bacteria</taxon>
        <taxon>Pseudomonadati</taxon>
        <taxon>Bacteroidota</taxon>
        <taxon>Flavobacteriia</taxon>
        <taxon>Flavobacteriales</taxon>
        <taxon>Flavobacteriaceae</taxon>
        <taxon>Sediminicola</taxon>
    </lineage>
</organism>
<dbReference type="SUPFAM" id="SSF56935">
    <property type="entry name" value="Porins"/>
    <property type="match status" value="1"/>
</dbReference>
<comment type="similarity">
    <text evidence="8">Belongs to the TonB-dependent receptor family.</text>
</comment>
<dbReference type="PANTHER" id="PTHR30069">
    <property type="entry name" value="TONB-DEPENDENT OUTER MEMBRANE RECEPTOR"/>
    <property type="match status" value="1"/>
</dbReference>
<dbReference type="Gene3D" id="2.60.40.1120">
    <property type="entry name" value="Carboxypeptidase-like, regulatory domain"/>
    <property type="match status" value="1"/>
</dbReference>
<sequence>MKKILYLTCLFLLGIFAHGQELELRGLVVDKTTGQPIEFATVLLADPETKKPITGLTTDLDGRFKMTTDATDFFMEISFIGYIKTTIDQFDKTKKRIDLGSITLEQDVQNLSEVTVTGEKSTTEFKLDKRVFNVGKDLSSAGASALEVLNNIPSVTVDIEGAVSLRGSQGVQMLINGKPSVLTSGDGTNALGTITADMIEKIEVITNPSAKYEAAGTSGILNIVLKKDEKQGLNGSVTLNTGIPDNHSLGLSLNRRSEKLNLFSQIGIGRRSFPSDNRSLNRNLENGVSVENIGDHTKNEKFYNFILGADFFLNENNVITLSGNYALEQEDEIGNNNYTEYDASNQAGNRWTRVEDTEATNPKWQYELQYKSDFTDHEDHDLLFSAMGSSFVKDSETNFTTTGDRQALERNLTDFGENEYTFKLDYTRPLSETYTIETGAQYAINDVSNDYEVLTNTDGNWVTDSNQTNVFNYDQGVLGVYGTVGFEKDPWGIKLGLRMENTNLETYLETDDVRNVQDYTDFFPSAHTSYKFSEELSLQAGYSRRISRPHLWILNPFFVQRDILNIRRGNPNLLPEYTDSYEVTSIFKLGDVSMNLAAFHRYTTDIIEDVVTTEEIVIEGETVTRTVSTPENVGTAKTYGLEMNAKYSAIRWMTLSMDANYGYFERDGEYEGQVFDFTGNRGGGRFIAKFKLPADIDVEATGNYRSGYRELQEVREPQYFMDMGVRKKILKGKAILNLSIRDVFASRKFESTTSQPTFYLENSRQRGRFVTFGVSFGFGKGEAMEFSGQKRF</sequence>
<dbReference type="Pfam" id="PF13715">
    <property type="entry name" value="CarbopepD_reg_2"/>
    <property type="match status" value="1"/>
</dbReference>
<feature type="domain" description="Outer membrane protein beta-barrel" evidence="10">
    <location>
        <begin position="376"/>
        <end position="775"/>
    </location>
</feature>
<gene>
    <name evidence="11" type="ORF">B7P33_18535</name>
</gene>
<keyword evidence="12" id="KW-1185">Reference proteome</keyword>
<dbReference type="InterPro" id="IPR039426">
    <property type="entry name" value="TonB-dep_rcpt-like"/>
</dbReference>
<dbReference type="GO" id="GO:0009279">
    <property type="term" value="C:cell outer membrane"/>
    <property type="evidence" value="ECO:0007669"/>
    <property type="project" value="UniProtKB-SubCell"/>
</dbReference>
<keyword evidence="2 8" id="KW-0813">Transport</keyword>
<evidence type="ECO:0000259" key="10">
    <source>
        <dbReference type="Pfam" id="PF14905"/>
    </source>
</evidence>
<evidence type="ECO:0000256" key="4">
    <source>
        <dbReference type="ARBA" id="ARBA00022692"/>
    </source>
</evidence>
<evidence type="ECO:0000256" key="5">
    <source>
        <dbReference type="ARBA" id="ARBA00022729"/>
    </source>
</evidence>
<dbReference type="InterPro" id="IPR041700">
    <property type="entry name" value="OMP_b-brl_3"/>
</dbReference>
<dbReference type="InterPro" id="IPR037066">
    <property type="entry name" value="Plug_dom_sf"/>
</dbReference>
<comment type="subcellular location">
    <subcellularLocation>
        <location evidence="1 8">Cell outer membrane</location>
        <topology evidence="1 8">Multi-pass membrane protein</topology>
    </subcellularLocation>
</comment>
<evidence type="ECO:0000256" key="2">
    <source>
        <dbReference type="ARBA" id="ARBA00022448"/>
    </source>
</evidence>
<dbReference type="InterPro" id="IPR012910">
    <property type="entry name" value="Plug_dom"/>
</dbReference>
<dbReference type="AlphaFoldDB" id="A0A2A4G2H5"/>
<dbReference type="PROSITE" id="PS52016">
    <property type="entry name" value="TONB_DEPENDENT_REC_3"/>
    <property type="match status" value="1"/>
</dbReference>
<dbReference type="GO" id="GO:0044718">
    <property type="term" value="P:siderophore transmembrane transport"/>
    <property type="evidence" value="ECO:0007669"/>
    <property type="project" value="TreeGrafter"/>
</dbReference>
<evidence type="ECO:0000259" key="9">
    <source>
        <dbReference type="Pfam" id="PF07715"/>
    </source>
</evidence>
<dbReference type="Gene3D" id="2.170.130.10">
    <property type="entry name" value="TonB-dependent receptor, plug domain"/>
    <property type="match status" value="1"/>
</dbReference>
<feature type="domain" description="TonB-dependent receptor plug" evidence="9">
    <location>
        <begin position="142"/>
        <end position="219"/>
    </location>
</feature>
<keyword evidence="7 8" id="KW-0998">Cell outer membrane</keyword>
<evidence type="ECO:0000256" key="7">
    <source>
        <dbReference type="ARBA" id="ARBA00023237"/>
    </source>
</evidence>
<evidence type="ECO:0000256" key="3">
    <source>
        <dbReference type="ARBA" id="ARBA00022452"/>
    </source>
</evidence>
<keyword evidence="3 8" id="KW-1134">Transmembrane beta strand</keyword>
<protein>
    <submittedName>
        <fullName evidence="11">TonB-dependent receptor</fullName>
    </submittedName>
</protein>
<keyword evidence="5" id="KW-0732">Signal</keyword>
<dbReference type="RefSeq" id="WP_097443718.1">
    <property type="nucleotide sequence ID" value="NZ_NBWU01000008.1"/>
</dbReference>
<keyword evidence="4 8" id="KW-0812">Transmembrane</keyword>
<dbReference type="Gene3D" id="2.40.170.20">
    <property type="entry name" value="TonB-dependent receptor, beta-barrel domain"/>
    <property type="match status" value="1"/>
</dbReference>
<dbReference type="InterPro" id="IPR036942">
    <property type="entry name" value="Beta-barrel_TonB_sf"/>
</dbReference>
<evidence type="ECO:0000313" key="12">
    <source>
        <dbReference type="Proteomes" id="UP000219559"/>
    </source>
</evidence>
<dbReference type="PANTHER" id="PTHR30069:SF29">
    <property type="entry name" value="HEMOGLOBIN AND HEMOGLOBIN-HAPTOGLOBIN-BINDING PROTEIN 1-RELATED"/>
    <property type="match status" value="1"/>
</dbReference>
<accession>A0A2A4G2H5</accession>
<evidence type="ECO:0000256" key="1">
    <source>
        <dbReference type="ARBA" id="ARBA00004571"/>
    </source>
</evidence>
<evidence type="ECO:0000313" key="11">
    <source>
        <dbReference type="EMBL" id="PCE62631.1"/>
    </source>
</evidence>
<dbReference type="GO" id="GO:0015344">
    <property type="term" value="F:siderophore uptake transmembrane transporter activity"/>
    <property type="evidence" value="ECO:0007669"/>
    <property type="project" value="TreeGrafter"/>
</dbReference>
<dbReference type="EMBL" id="NBWU01000008">
    <property type="protein sequence ID" value="PCE62631.1"/>
    <property type="molecule type" value="Genomic_DNA"/>
</dbReference>
<dbReference type="OrthoDB" id="8764943at2"/>
<evidence type="ECO:0000256" key="8">
    <source>
        <dbReference type="PROSITE-ProRule" id="PRU01360"/>
    </source>
</evidence>
<keyword evidence="11" id="KW-0675">Receptor</keyword>
<dbReference type="Proteomes" id="UP000219559">
    <property type="component" value="Unassembled WGS sequence"/>
</dbReference>